<feature type="compositionally biased region" description="Polar residues" evidence="2">
    <location>
        <begin position="277"/>
        <end position="292"/>
    </location>
</feature>
<feature type="region of interest" description="Disordered" evidence="2">
    <location>
        <begin position="256"/>
        <end position="292"/>
    </location>
</feature>
<keyword evidence="3" id="KW-0472">Membrane</keyword>
<keyword evidence="6" id="KW-1185">Reference proteome</keyword>
<keyword evidence="5" id="KW-0808">Transferase</keyword>
<dbReference type="Proteomes" id="UP001484239">
    <property type="component" value="Unassembled WGS sequence"/>
</dbReference>
<evidence type="ECO:0000313" key="5">
    <source>
        <dbReference type="EMBL" id="MEK9500509.1"/>
    </source>
</evidence>
<evidence type="ECO:0000259" key="4">
    <source>
        <dbReference type="Pfam" id="PF00535"/>
    </source>
</evidence>
<evidence type="ECO:0000313" key="6">
    <source>
        <dbReference type="Proteomes" id="UP001484239"/>
    </source>
</evidence>
<dbReference type="PANTHER" id="PTHR43630:SF2">
    <property type="entry name" value="GLYCOSYLTRANSFERASE"/>
    <property type="match status" value="1"/>
</dbReference>
<dbReference type="RefSeq" id="WP_405284682.1">
    <property type="nucleotide sequence ID" value="NZ_CP144380.1"/>
</dbReference>
<accession>A0ABU9E8U9</accession>
<keyword evidence="3" id="KW-1133">Transmembrane helix</keyword>
<organism evidence="5 6">
    <name type="scientific">Gaopeijia maritima</name>
    <dbReference type="NCBI Taxonomy" id="3119007"/>
    <lineage>
        <taxon>Bacteria</taxon>
        <taxon>Pseudomonadati</taxon>
        <taxon>Gemmatimonadota</taxon>
        <taxon>Longimicrobiia</taxon>
        <taxon>Gaopeijiales</taxon>
        <taxon>Gaopeijiaceae</taxon>
        <taxon>Gaopeijia</taxon>
    </lineage>
</organism>
<dbReference type="Pfam" id="PF00535">
    <property type="entry name" value="Glycos_transf_2"/>
    <property type="match status" value="1"/>
</dbReference>
<comment type="caution">
    <text evidence="5">The sequence shown here is derived from an EMBL/GenBank/DDBJ whole genome shotgun (WGS) entry which is preliminary data.</text>
</comment>
<evidence type="ECO:0000256" key="1">
    <source>
        <dbReference type="ARBA" id="ARBA00038494"/>
    </source>
</evidence>
<dbReference type="EMBL" id="JBBHLI010000002">
    <property type="protein sequence ID" value="MEK9500509.1"/>
    <property type="molecule type" value="Genomic_DNA"/>
</dbReference>
<gene>
    <name evidence="5" type="ORF">WI372_05935</name>
</gene>
<comment type="similarity">
    <text evidence="1">Belongs to the glycosyltransferase 2 family. WaaE/KdtX subfamily.</text>
</comment>
<feature type="domain" description="Glycosyltransferase 2-like" evidence="4">
    <location>
        <begin position="14"/>
        <end position="93"/>
    </location>
</feature>
<dbReference type="CDD" id="cd02511">
    <property type="entry name" value="Beta4Glucosyltransferase"/>
    <property type="match status" value="1"/>
</dbReference>
<dbReference type="Gene3D" id="3.90.550.10">
    <property type="entry name" value="Spore Coat Polysaccharide Biosynthesis Protein SpsA, Chain A"/>
    <property type="match status" value="1"/>
</dbReference>
<dbReference type="InterPro" id="IPR029044">
    <property type="entry name" value="Nucleotide-diphossugar_trans"/>
</dbReference>
<evidence type="ECO:0000256" key="3">
    <source>
        <dbReference type="SAM" id="Phobius"/>
    </source>
</evidence>
<feature type="transmembrane region" description="Helical" evidence="3">
    <location>
        <begin position="223"/>
        <end position="245"/>
    </location>
</feature>
<keyword evidence="5" id="KW-0328">Glycosyltransferase</keyword>
<name>A0ABU9E8U9_9BACT</name>
<dbReference type="InterPro" id="IPR001173">
    <property type="entry name" value="Glyco_trans_2-like"/>
</dbReference>
<proteinExistence type="inferred from homology"/>
<reference evidence="5 6" key="1">
    <citation type="submission" date="2024-02" db="EMBL/GenBank/DDBJ databases">
        <title>A novel Gemmatimonadota bacterium.</title>
        <authorList>
            <person name="Du Z.-J."/>
            <person name="Ye Y.-Q."/>
        </authorList>
    </citation>
    <scope>NUCLEOTIDE SEQUENCE [LARGE SCALE GENOMIC DNA]</scope>
    <source>
        <strain evidence="5 6">DH-20</strain>
    </source>
</reference>
<dbReference type="EC" id="2.4.-.-" evidence="5"/>
<dbReference type="PANTHER" id="PTHR43630">
    <property type="entry name" value="POLY-BETA-1,6-N-ACETYL-D-GLUCOSAMINE SYNTHASE"/>
    <property type="match status" value="1"/>
</dbReference>
<dbReference type="GO" id="GO:0016757">
    <property type="term" value="F:glycosyltransferase activity"/>
    <property type="evidence" value="ECO:0007669"/>
    <property type="project" value="UniProtKB-KW"/>
</dbReference>
<evidence type="ECO:0000256" key="2">
    <source>
        <dbReference type="SAM" id="MobiDB-lite"/>
    </source>
</evidence>
<keyword evidence="3" id="KW-0812">Transmembrane</keyword>
<sequence>MTRSPLPLSAAIIARDASRTLEAALRSLAFCDEIVVLDSGSTDDTPALARAAGARVEFREWTGFRDQKNAAAALCRHDWVLSIDADEEVTPALAAEIEALFSGGEPAPPGFSMPRLTRYLGREIRGAGWYPDRAIRLYDRRRGRWVGGRVHERIVLDGAAEPLAADLLHAPYASLEHHLEKMNGYTTLAAETMHARGKRADWTHFAVRPPLVFLKSWVLRRGFTLGVPGFVVSVSSALAVFLKYVKLRDLQRRGVARDPAAAADHSDPGTVDLQPPTGGQATTSARNPSSSA</sequence>
<protein>
    <submittedName>
        <fullName evidence="5">Glycosyltransferase family 2 protein</fullName>
        <ecNumber evidence="5">2.4.-.-</ecNumber>
    </submittedName>
</protein>
<dbReference type="SUPFAM" id="SSF53448">
    <property type="entry name" value="Nucleotide-diphospho-sugar transferases"/>
    <property type="match status" value="1"/>
</dbReference>